<dbReference type="KEGG" id="sita:101768620"/>
<reference evidence="4" key="3">
    <citation type="submission" date="2018-08" db="UniProtKB">
        <authorList>
            <consortium name="EnsemblPlants"/>
        </authorList>
    </citation>
    <scope>IDENTIFICATION</scope>
    <source>
        <strain evidence="4">Yugu1</strain>
    </source>
</reference>
<dbReference type="InterPro" id="IPR050796">
    <property type="entry name" value="SCF_F-box_component"/>
</dbReference>
<gene>
    <name evidence="4" type="primary">LOC101768620</name>
    <name evidence="3" type="ORF">SETIT_2G390300v2</name>
</gene>
<dbReference type="GeneID" id="101768620"/>
<dbReference type="Gramene" id="KQL26673">
    <property type="protein sequence ID" value="KQL26673"/>
    <property type="gene ID" value="SETIT_029925mg"/>
</dbReference>
<dbReference type="PROSITE" id="PS50181">
    <property type="entry name" value="FBOX"/>
    <property type="match status" value="1"/>
</dbReference>
<dbReference type="RefSeq" id="XP_004958318.1">
    <property type="nucleotide sequence ID" value="XM_004958261.2"/>
</dbReference>
<dbReference type="GO" id="GO:0031146">
    <property type="term" value="P:SCF-dependent proteasomal ubiquitin-dependent protein catabolic process"/>
    <property type="evidence" value="ECO:0000318"/>
    <property type="project" value="GO_Central"/>
</dbReference>
<dbReference type="HOGENOM" id="CLU_038778_1_0_1"/>
<dbReference type="InterPro" id="IPR011043">
    <property type="entry name" value="Gal_Oxase/kelch_b-propeller"/>
</dbReference>
<reference evidence="3" key="2">
    <citation type="submission" date="2015-07" db="EMBL/GenBank/DDBJ databases">
        <authorList>
            <person name="Noorani M."/>
        </authorList>
    </citation>
    <scope>NUCLEOTIDE SEQUENCE</scope>
    <source>
        <strain evidence="3">Yugu1</strain>
    </source>
</reference>
<organism evidence="3">
    <name type="scientific">Setaria italica</name>
    <name type="common">Foxtail millet</name>
    <name type="synonym">Panicum italicum</name>
    <dbReference type="NCBI Taxonomy" id="4555"/>
    <lineage>
        <taxon>Eukaryota</taxon>
        <taxon>Viridiplantae</taxon>
        <taxon>Streptophyta</taxon>
        <taxon>Embryophyta</taxon>
        <taxon>Tracheophyta</taxon>
        <taxon>Spermatophyta</taxon>
        <taxon>Magnoliopsida</taxon>
        <taxon>Liliopsida</taxon>
        <taxon>Poales</taxon>
        <taxon>Poaceae</taxon>
        <taxon>PACMAD clade</taxon>
        <taxon>Panicoideae</taxon>
        <taxon>Panicodae</taxon>
        <taxon>Paniceae</taxon>
        <taxon>Cenchrinae</taxon>
        <taxon>Setaria</taxon>
    </lineage>
</organism>
<dbReference type="PANTHER" id="PTHR31672:SF7">
    <property type="entry name" value="F-BOX DOMAIN-CONTAINING PROTEIN"/>
    <property type="match status" value="1"/>
</dbReference>
<dbReference type="eggNOG" id="ENOG502QYAK">
    <property type="taxonomic scope" value="Eukaryota"/>
</dbReference>
<dbReference type="OrthoDB" id="2095648at2759"/>
<feature type="region of interest" description="Disordered" evidence="1">
    <location>
        <begin position="209"/>
        <end position="231"/>
    </location>
</feature>
<dbReference type="Gene3D" id="2.120.10.80">
    <property type="entry name" value="Kelch-type beta propeller"/>
    <property type="match status" value="1"/>
</dbReference>
<feature type="domain" description="F-box" evidence="2">
    <location>
        <begin position="20"/>
        <end position="65"/>
    </location>
</feature>
<dbReference type="OMA" id="EWARCGG"/>
<dbReference type="Proteomes" id="UP000004995">
    <property type="component" value="Unassembled WGS sequence"/>
</dbReference>
<dbReference type="InterPro" id="IPR036047">
    <property type="entry name" value="F-box-like_dom_sf"/>
</dbReference>
<sequence length="428" mass="44949">MAAAVETSGGGCGRKRKRAASGLADLHDDMLERVLARLPPASYFRLRGVSRRWRAAAESTTFRAACARVPPRDPWFLMLEDSGIQGQEEHQQQLPPRPAVVFDSAERAWARWRGAPGPAVPVAAAGGLVLYRDAATAELTVVNPLTGASRALPQPPPAASAAGALQAVAMYGSPYRVVLILGELPDLSMALYDSTKNAWEGAVALTRKAEGDDEASSRERVAEEGDGGGDDTVYFLSKSGDVVATTTQRSASRQYSSAVACRGGGGGGGGGEDVVAYFLSRSGSVVACDLARRAFAELPRILPVYHEYSIDVVACGGAAYAVVLSEFLDTASLRVWEHAGGSWRQVAAMPPAMSHAFRGTKADVNCVGHGDRVIVCVSSGDAGASGCFMCDVRSNRWEELPPRAGGGEEASTGFVAALSFEPRMEAAV</sequence>
<protein>
    <recommendedName>
        <fullName evidence="2">F-box domain-containing protein</fullName>
    </recommendedName>
</protein>
<dbReference type="SUPFAM" id="SSF81383">
    <property type="entry name" value="F-box domain"/>
    <property type="match status" value="1"/>
</dbReference>
<evidence type="ECO:0000313" key="3">
    <source>
        <dbReference type="EMBL" id="RCV13982.1"/>
    </source>
</evidence>
<dbReference type="SMART" id="SM00256">
    <property type="entry name" value="FBOX"/>
    <property type="match status" value="1"/>
</dbReference>
<dbReference type="EMBL" id="CM003529">
    <property type="protein sequence ID" value="RCV13982.1"/>
    <property type="molecule type" value="Genomic_DNA"/>
</dbReference>
<dbReference type="InterPro" id="IPR001810">
    <property type="entry name" value="F-box_dom"/>
</dbReference>
<dbReference type="InterPro" id="IPR015915">
    <property type="entry name" value="Kelch-typ_b-propeller"/>
</dbReference>
<dbReference type="EnsemblPlants" id="KQL26673">
    <property type="protein sequence ID" value="KQL26673"/>
    <property type="gene ID" value="SETIT_029925mg"/>
</dbReference>
<dbReference type="STRING" id="4555.K3ZTJ5"/>
<name>K3ZTJ5_SETIT</name>
<dbReference type="AlphaFoldDB" id="K3ZTJ5"/>
<dbReference type="EMBL" id="AGNK02001338">
    <property type="status" value="NOT_ANNOTATED_CDS"/>
    <property type="molecule type" value="Genomic_DNA"/>
</dbReference>
<reference evidence="3 5" key="1">
    <citation type="journal article" date="2012" name="Nat. Biotechnol.">
        <title>Reference genome sequence of the model plant Setaria.</title>
        <authorList>
            <person name="Bennetzen J.L."/>
            <person name="Schmutz J."/>
            <person name="Wang H."/>
            <person name="Percifield R."/>
            <person name="Hawkins J."/>
            <person name="Pontaroli A.C."/>
            <person name="Estep M."/>
            <person name="Feng L."/>
            <person name="Vaughn J.N."/>
            <person name="Grimwood J."/>
            <person name="Jenkins J."/>
            <person name="Barry K."/>
            <person name="Lindquist E."/>
            <person name="Hellsten U."/>
            <person name="Deshpande S."/>
            <person name="Wang X."/>
            <person name="Wu X."/>
            <person name="Mitros T."/>
            <person name="Triplett J."/>
            <person name="Yang X."/>
            <person name="Ye C.Y."/>
            <person name="Mauro-Herrera M."/>
            <person name="Wang L."/>
            <person name="Li P."/>
            <person name="Sharma M."/>
            <person name="Sharma R."/>
            <person name="Ronald P.C."/>
            <person name="Panaud O."/>
            <person name="Kellogg E.A."/>
            <person name="Brutnell T.P."/>
            <person name="Doust A.N."/>
            <person name="Tuskan G.A."/>
            <person name="Rokhsar D."/>
            <person name="Devos K.M."/>
        </authorList>
    </citation>
    <scope>NUCLEOTIDE SEQUENCE [LARGE SCALE GENOMIC DNA]</scope>
    <source>
        <strain evidence="5">cv. Yugu1</strain>
        <strain evidence="3">Yugu1</strain>
    </source>
</reference>
<dbReference type="PANTHER" id="PTHR31672">
    <property type="entry name" value="BNACNNG10540D PROTEIN"/>
    <property type="match status" value="1"/>
</dbReference>
<dbReference type="Pfam" id="PF00646">
    <property type="entry name" value="F-box"/>
    <property type="match status" value="1"/>
</dbReference>
<accession>K3ZTJ5</accession>
<evidence type="ECO:0000259" key="2">
    <source>
        <dbReference type="PROSITE" id="PS50181"/>
    </source>
</evidence>
<dbReference type="SUPFAM" id="SSF50965">
    <property type="entry name" value="Galactose oxidase, central domain"/>
    <property type="match status" value="1"/>
</dbReference>
<keyword evidence="5" id="KW-1185">Reference proteome</keyword>
<feature type="compositionally biased region" description="Basic and acidic residues" evidence="1">
    <location>
        <begin position="209"/>
        <end position="223"/>
    </location>
</feature>
<dbReference type="CDD" id="cd22157">
    <property type="entry name" value="F-box_AtFBW1-like"/>
    <property type="match status" value="1"/>
</dbReference>
<evidence type="ECO:0000313" key="4">
    <source>
        <dbReference type="EnsemblPlants" id="KQL26673"/>
    </source>
</evidence>
<dbReference type="Gene3D" id="1.20.1280.50">
    <property type="match status" value="1"/>
</dbReference>
<evidence type="ECO:0000256" key="1">
    <source>
        <dbReference type="SAM" id="MobiDB-lite"/>
    </source>
</evidence>
<dbReference type="GO" id="GO:0004842">
    <property type="term" value="F:ubiquitin-protein transferase activity"/>
    <property type="evidence" value="ECO:0000318"/>
    <property type="project" value="GO_Central"/>
</dbReference>
<proteinExistence type="predicted"/>
<evidence type="ECO:0000313" key="5">
    <source>
        <dbReference type="Proteomes" id="UP000004995"/>
    </source>
</evidence>